<accession>A0A6M1RPC5</accession>
<evidence type="ECO:0000256" key="2">
    <source>
        <dbReference type="ARBA" id="ARBA00022475"/>
    </source>
</evidence>
<dbReference type="EMBL" id="JAAKYA010000053">
    <property type="protein sequence ID" value="NGO39513.1"/>
    <property type="molecule type" value="Genomic_DNA"/>
</dbReference>
<dbReference type="InterPro" id="IPR051449">
    <property type="entry name" value="ABC-2_transporter_component"/>
</dbReference>
<dbReference type="GO" id="GO:0005886">
    <property type="term" value="C:plasma membrane"/>
    <property type="evidence" value="ECO:0007669"/>
    <property type="project" value="UniProtKB-SubCell"/>
</dbReference>
<feature type="transmembrane region" description="Helical" evidence="6">
    <location>
        <begin position="12"/>
        <end position="41"/>
    </location>
</feature>
<evidence type="ECO:0000256" key="5">
    <source>
        <dbReference type="ARBA" id="ARBA00023136"/>
    </source>
</evidence>
<evidence type="ECO:0000313" key="8">
    <source>
        <dbReference type="EMBL" id="NGO39513.1"/>
    </source>
</evidence>
<dbReference type="Proteomes" id="UP000477311">
    <property type="component" value="Unassembled WGS sequence"/>
</dbReference>
<evidence type="ECO:0000256" key="1">
    <source>
        <dbReference type="ARBA" id="ARBA00004651"/>
    </source>
</evidence>
<comment type="subcellular location">
    <subcellularLocation>
        <location evidence="1">Cell membrane</location>
        <topology evidence="1">Multi-pass membrane protein</topology>
    </subcellularLocation>
</comment>
<dbReference type="AlphaFoldDB" id="A0A6M1RPC5"/>
<protein>
    <submittedName>
        <fullName evidence="8">ABC transporter permease</fullName>
    </submittedName>
</protein>
<gene>
    <name evidence="8" type="ORF">G4L39_08905</name>
</gene>
<organism evidence="8 9">
    <name type="scientific">Limisphaera ngatamarikiensis</name>
    <dbReference type="NCBI Taxonomy" id="1324935"/>
    <lineage>
        <taxon>Bacteria</taxon>
        <taxon>Pseudomonadati</taxon>
        <taxon>Verrucomicrobiota</taxon>
        <taxon>Verrucomicrobiia</taxon>
        <taxon>Limisphaerales</taxon>
        <taxon>Limisphaeraceae</taxon>
        <taxon>Limisphaera</taxon>
    </lineage>
</organism>
<evidence type="ECO:0000313" key="9">
    <source>
        <dbReference type="Proteomes" id="UP000477311"/>
    </source>
</evidence>
<dbReference type="InterPro" id="IPR013525">
    <property type="entry name" value="ABC2_TM"/>
</dbReference>
<evidence type="ECO:0000256" key="3">
    <source>
        <dbReference type="ARBA" id="ARBA00022692"/>
    </source>
</evidence>
<feature type="transmembrane region" description="Helical" evidence="6">
    <location>
        <begin position="171"/>
        <end position="190"/>
    </location>
</feature>
<sequence>MTAFWVLFRRELAAYLVSLSGWVIMAAVAFLVGLSFVDLLLAVRQTPLPVHVTEVFYQTPYFWMVVLLSGPVITMRLFAQERASGTYETLMTSPVRDGTVVAAKFGAAWVFYLLVWLPLPGCVTLIRYWTGEAQALEWPLLGSTYLGIGLLGALFLSMGCFASALTRSQTVAAMVGGLLAVSLFLAGFAVSDRGSESSWWVQVLGAFALVDHMRDFTRGVVDLRPVVLYASTSLAFLYLTLRAVEGRHWK</sequence>
<keyword evidence="9" id="KW-1185">Reference proteome</keyword>
<name>A0A6M1RPC5_9BACT</name>
<feature type="transmembrane region" description="Helical" evidence="6">
    <location>
        <begin position="226"/>
        <end position="244"/>
    </location>
</feature>
<keyword evidence="4 6" id="KW-1133">Transmembrane helix</keyword>
<dbReference type="PANTHER" id="PTHR30294:SF29">
    <property type="entry name" value="MULTIDRUG ABC TRANSPORTER PERMEASE YBHS-RELATED"/>
    <property type="match status" value="1"/>
</dbReference>
<feature type="transmembrane region" description="Helical" evidence="6">
    <location>
        <begin position="145"/>
        <end position="164"/>
    </location>
</feature>
<dbReference type="GO" id="GO:0140359">
    <property type="term" value="F:ABC-type transporter activity"/>
    <property type="evidence" value="ECO:0007669"/>
    <property type="project" value="InterPro"/>
</dbReference>
<evidence type="ECO:0000256" key="4">
    <source>
        <dbReference type="ARBA" id="ARBA00022989"/>
    </source>
</evidence>
<keyword evidence="2" id="KW-1003">Cell membrane</keyword>
<keyword evidence="3 6" id="KW-0812">Transmembrane</keyword>
<feature type="transmembrane region" description="Helical" evidence="6">
    <location>
        <begin position="61"/>
        <end position="79"/>
    </location>
</feature>
<dbReference type="Pfam" id="PF12698">
    <property type="entry name" value="ABC2_membrane_3"/>
    <property type="match status" value="1"/>
</dbReference>
<feature type="domain" description="ABC-2 type transporter transmembrane" evidence="7">
    <location>
        <begin position="59"/>
        <end position="217"/>
    </location>
</feature>
<dbReference type="PANTHER" id="PTHR30294">
    <property type="entry name" value="MEMBRANE COMPONENT OF ABC TRANSPORTER YHHJ-RELATED"/>
    <property type="match status" value="1"/>
</dbReference>
<comment type="caution">
    <text evidence="8">The sequence shown here is derived from an EMBL/GenBank/DDBJ whole genome shotgun (WGS) entry which is preliminary data.</text>
</comment>
<proteinExistence type="predicted"/>
<keyword evidence="5 6" id="KW-0472">Membrane</keyword>
<dbReference type="RefSeq" id="WP_165107570.1">
    <property type="nucleotide sequence ID" value="NZ_JAAKYA010000053.1"/>
</dbReference>
<evidence type="ECO:0000256" key="6">
    <source>
        <dbReference type="SAM" id="Phobius"/>
    </source>
</evidence>
<feature type="transmembrane region" description="Helical" evidence="6">
    <location>
        <begin position="100"/>
        <end position="119"/>
    </location>
</feature>
<evidence type="ECO:0000259" key="7">
    <source>
        <dbReference type="Pfam" id="PF12698"/>
    </source>
</evidence>
<reference evidence="8 9" key="1">
    <citation type="submission" date="2020-02" db="EMBL/GenBank/DDBJ databases">
        <title>Draft genome sequence of Limisphaera ngatamarikiensis NGM72.4T, a thermophilic Verrucomicrobia grouped in subdivision 3.</title>
        <authorList>
            <person name="Carere C.R."/>
            <person name="Steen J."/>
            <person name="Hugenholtz P."/>
            <person name="Stott M.B."/>
        </authorList>
    </citation>
    <scope>NUCLEOTIDE SEQUENCE [LARGE SCALE GENOMIC DNA]</scope>
    <source>
        <strain evidence="8 9">NGM72.4</strain>
    </source>
</reference>